<dbReference type="InterPro" id="IPR011992">
    <property type="entry name" value="EF-hand-dom_pair"/>
</dbReference>
<dbReference type="SMART" id="SM00054">
    <property type="entry name" value="EFh"/>
    <property type="match status" value="4"/>
</dbReference>
<sequence>MYHRHSQRQAQAHTPTPAYNQGYGGYASPPPPVHGGAGYPGYAPQPPPMQPPPMRVAPPGADPELWHWFSAVDADRSGSITVTELQSALVNGNWTRFDLDTVKMLMNIFDTDRSGTIGFDEFQGLWRYIKEWQDVFKHFDRDRSGSIDGQELSAALKSFGYQLSPMLLNMIEQKYASGPVAGYGPPPGITFDRFVRACVVVKTLTEAFQAVDTDRDGWIQINYEQFMKIVLSAP</sequence>
<gene>
    <name evidence="8" type="ORF">BJ322DRAFT_1040153</name>
</gene>
<feature type="compositionally biased region" description="Pro residues" evidence="6">
    <location>
        <begin position="43"/>
        <end position="56"/>
    </location>
</feature>
<dbReference type="PANTHER" id="PTHR46212">
    <property type="entry name" value="PEFLIN"/>
    <property type="match status" value="1"/>
</dbReference>
<reference evidence="8" key="2">
    <citation type="submission" date="2020-11" db="EMBL/GenBank/DDBJ databases">
        <authorList>
            <consortium name="DOE Joint Genome Institute"/>
            <person name="Kuo A."/>
            <person name="Miyauchi S."/>
            <person name="Kiss E."/>
            <person name="Drula E."/>
            <person name="Kohler A."/>
            <person name="Sanchez-Garcia M."/>
            <person name="Andreopoulos B."/>
            <person name="Barry K.W."/>
            <person name="Bonito G."/>
            <person name="Buee M."/>
            <person name="Carver A."/>
            <person name="Chen C."/>
            <person name="Cichocki N."/>
            <person name="Clum A."/>
            <person name="Culley D."/>
            <person name="Crous P.W."/>
            <person name="Fauchery L."/>
            <person name="Girlanda M."/>
            <person name="Hayes R."/>
            <person name="Keri Z."/>
            <person name="Labutti K."/>
            <person name="Lipzen A."/>
            <person name="Lombard V."/>
            <person name="Magnuson J."/>
            <person name="Maillard F."/>
            <person name="Morin E."/>
            <person name="Murat C."/>
            <person name="Nolan M."/>
            <person name="Ohm R."/>
            <person name="Pangilinan J."/>
            <person name="Pereira M."/>
            <person name="Perotto S."/>
            <person name="Peter M."/>
            <person name="Riley R."/>
            <person name="Sitrit Y."/>
            <person name="Stielow B."/>
            <person name="Szollosi G."/>
            <person name="Zifcakova L."/>
            <person name="Stursova M."/>
            <person name="Spatafora J.W."/>
            <person name="Tedersoo L."/>
            <person name="Vaario L.-M."/>
            <person name="Yamada A."/>
            <person name="Yan M."/>
            <person name="Wang P."/>
            <person name="Xu J."/>
            <person name="Bruns T."/>
            <person name="Baldrian P."/>
            <person name="Vilgalys R."/>
            <person name="Henrissat B."/>
            <person name="Grigoriev I.V."/>
            <person name="Hibbett D."/>
            <person name="Nagy L.G."/>
            <person name="Martin F.M."/>
        </authorList>
    </citation>
    <scope>NUCLEOTIDE SEQUENCE</scope>
    <source>
        <strain evidence="8">UH-Tt-Lm1</strain>
    </source>
</reference>
<comment type="subcellular location">
    <subcellularLocation>
        <location evidence="1">Cytoplasm</location>
    </subcellularLocation>
</comment>
<feature type="domain" description="EF-hand" evidence="7">
    <location>
        <begin position="127"/>
        <end position="162"/>
    </location>
</feature>
<evidence type="ECO:0000256" key="1">
    <source>
        <dbReference type="ARBA" id="ARBA00004496"/>
    </source>
</evidence>
<keyword evidence="2" id="KW-0963">Cytoplasm</keyword>
<organism evidence="8 9">
    <name type="scientific">Thelephora terrestris</name>
    <dbReference type="NCBI Taxonomy" id="56493"/>
    <lineage>
        <taxon>Eukaryota</taxon>
        <taxon>Fungi</taxon>
        <taxon>Dikarya</taxon>
        <taxon>Basidiomycota</taxon>
        <taxon>Agaricomycotina</taxon>
        <taxon>Agaricomycetes</taxon>
        <taxon>Thelephorales</taxon>
        <taxon>Thelephoraceae</taxon>
        <taxon>Thelephora</taxon>
    </lineage>
</organism>
<evidence type="ECO:0000313" key="9">
    <source>
        <dbReference type="Proteomes" id="UP000736335"/>
    </source>
</evidence>
<dbReference type="Pfam" id="PF13499">
    <property type="entry name" value="EF-hand_7"/>
    <property type="match status" value="2"/>
</dbReference>
<dbReference type="Gene3D" id="1.10.238.10">
    <property type="entry name" value="EF-hand"/>
    <property type="match status" value="1"/>
</dbReference>
<dbReference type="SUPFAM" id="SSF47473">
    <property type="entry name" value="EF-hand"/>
    <property type="match status" value="1"/>
</dbReference>
<keyword evidence="5" id="KW-0106">Calcium</keyword>
<evidence type="ECO:0000256" key="5">
    <source>
        <dbReference type="ARBA" id="ARBA00022837"/>
    </source>
</evidence>
<protein>
    <recommendedName>
        <fullName evidence="7">EF-hand domain-containing protein</fullName>
    </recommendedName>
</protein>
<dbReference type="Proteomes" id="UP000736335">
    <property type="component" value="Unassembled WGS sequence"/>
</dbReference>
<keyword evidence="9" id="KW-1185">Reference proteome</keyword>
<evidence type="ECO:0000256" key="3">
    <source>
        <dbReference type="ARBA" id="ARBA00022723"/>
    </source>
</evidence>
<evidence type="ECO:0000259" key="7">
    <source>
        <dbReference type="PROSITE" id="PS50222"/>
    </source>
</evidence>
<dbReference type="GO" id="GO:0005509">
    <property type="term" value="F:calcium ion binding"/>
    <property type="evidence" value="ECO:0007669"/>
    <property type="project" value="InterPro"/>
</dbReference>
<dbReference type="InterPro" id="IPR051426">
    <property type="entry name" value="Peflin/Sorcin_CaBP"/>
</dbReference>
<evidence type="ECO:0000256" key="4">
    <source>
        <dbReference type="ARBA" id="ARBA00022737"/>
    </source>
</evidence>
<dbReference type="PANTHER" id="PTHR46212:SF3">
    <property type="entry name" value="GH27120P"/>
    <property type="match status" value="1"/>
</dbReference>
<dbReference type="CDD" id="cd16180">
    <property type="entry name" value="EFh_PEF_Group_I"/>
    <property type="match status" value="1"/>
</dbReference>
<dbReference type="PROSITE" id="PS50222">
    <property type="entry name" value="EF_HAND_2"/>
    <property type="match status" value="3"/>
</dbReference>
<proteinExistence type="predicted"/>
<feature type="domain" description="EF-hand" evidence="7">
    <location>
        <begin position="199"/>
        <end position="234"/>
    </location>
</feature>
<evidence type="ECO:0000313" key="8">
    <source>
        <dbReference type="EMBL" id="KAF9791174.1"/>
    </source>
</evidence>
<feature type="region of interest" description="Disordered" evidence="6">
    <location>
        <begin position="1"/>
        <end position="58"/>
    </location>
</feature>
<keyword evidence="4" id="KW-0677">Repeat</keyword>
<dbReference type="InterPro" id="IPR002048">
    <property type="entry name" value="EF_hand_dom"/>
</dbReference>
<feature type="domain" description="EF-hand" evidence="7">
    <location>
        <begin position="60"/>
        <end position="95"/>
    </location>
</feature>
<evidence type="ECO:0000256" key="2">
    <source>
        <dbReference type="ARBA" id="ARBA00022490"/>
    </source>
</evidence>
<dbReference type="AlphaFoldDB" id="A0A9P6HNN4"/>
<dbReference type="PROSITE" id="PS00018">
    <property type="entry name" value="EF_HAND_1"/>
    <property type="match status" value="2"/>
</dbReference>
<feature type="compositionally biased region" description="Polar residues" evidence="6">
    <location>
        <begin position="8"/>
        <end position="19"/>
    </location>
</feature>
<dbReference type="EMBL" id="WIUZ02000002">
    <property type="protein sequence ID" value="KAF9791174.1"/>
    <property type="molecule type" value="Genomic_DNA"/>
</dbReference>
<reference evidence="8" key="1">
    <citation type="journal article" date="2020" name="Nat. Commun.">
        <title>Large-scale genome sequencing of mycorrhizal fungi provides insights into the early evolution of symbiotic traits.</title>
        <authorList>
            <person name="Miyauchi S."/>
            <person name="Kiss E."/>
            <person name="Kuo A."/>
            <person name="Drula E."/>
            <person name="Kohler A."/>
            <person name="Sanchez-Garcia M."/>
            <person name="Morin E."/>
            <person name="Andreopoulos B."/>
            <person name="Barry K.W."/>
            <person name="Bonito G."/>
            <person name="Buee M."/>
            <person name="Carver A."/>
            <person name="Chen C."/>
            <person name="Cichocki N."/>
            <person name="Clum A."/>
            <person name="Culley D."/>
            <person name="Crous P.W."/>
            <person name="Fauchery L."/>
            <person name="Girlanda M."/>
            <person name="Hayes R.D."/>
            <person name="Keri Z."/>
            <person name="LaButti K."/>
            <person name="Lipzen A."/>
            <person name="Lombard V."/>
            <person name="Magnuson J."/>
            <person name="Maillard F."/>
            <person name="Murat C."/>
            <person name="Nolan M."/>
            <person name="Ohm R.A."/>
            <person name="Pangilinan J."/>
            <person name="Pereira M.F."/>
            <person name="Perotto S."/>
            <person name="Peter M."/>
            <person name="Pfister S."/>
            <person name="Riley R."/>
            <person name="Sitrit Y."/>
            <person name="Stielow J.B."/>
            <person name="Szollosi G."/>
            <person name="Zifcakova L."/>
            <person name="Stursova M."/>
            <person name="Spatafora J.W."/>
            <person name="Tedersoo L."/>
            <person name="Vaario L.M."/>
            <person name="Yamada A."/>
            <person name="Yan M."/>
            <person name="Wang P."/>
            <person name="Xu J."/>
            <person name="Bruns T."/>
            <person name="Baldrian P."/>
            <person name="Vilgalys R."/>
            <person name="Dunand C."/>
            <person name="Henrissat B."/>
            <person name="Grigoriev I.V."/>
            <person name="Hibbett D."/>
            <person name="Nagy L.G."/>
            <person name="Martin F.M."/>
        </authorList>
    </citation>
    <scope>NUCLEOTIDE SEQUENCE</scope>
    <source>
        <strain evidence="8">UH-Tt-Lm1</strain>
    </source>
</reference>
<keyword evidence="3" id="KW-0479">Metal-binding</keyword>
<dbReference type="GO" id="GO:0005737">
    <property type="term" value="C:cytoplasm"/>
    <property type="evidence" value="ECO:0007669"/>
    <property type="project" value="UniProtKB-SubCell"/>
</dbReference>
<name>A0A9P6HNN4_9AGAM</name>
<dbReference type="OrthoDB" id="186625at2759"/>
<dbReference type="GO" id="GO:0048306">
    <property type="term" value="F:calcium-dependent protein binding"/>
    <property type="evidence" value="ECO:0007669"/>
    <property type="project" value="UniProtKB-ARBA"/>
</dbReference>
<comment type="caution">
    <text evidence="8">The sequence shown here is derived from an EMBL/GenBank/DDBJ whole genome shotgun (WGS) entry which is preliminary data.</text>
</comment>
<evidence type="ECO:0000256" key="6">
    <source>
        <dbReference type="SAM" id="MobiDB-lite"/>
    </source>
</evidence>
<accession>A0A9P6HNN4</accession>
<dbReference type="InterPro" id="IPR018247">
    <property type="entry name" value="EF_Hand_1_Ca_BS"/>
</dbReference>